<protein>
    <recommendedName>
        <fullName evidence="2">WxL domain-containing protein</fullName>
    </recommendedName>
</protein>
<name>F0EPE8_ENTCA</name>
<dbReference type="GeneID" id="91576841"/>
<reference evidence="3 4" key="1">
    <citation type="submission" date="2011-01" db="EMBL/GenBank/DDBJ databases">
        <authorList>
            <person name="Muzny D."/>
            <person name="Qin X."/>
            <person name="Deng J."/>
            <person name="Jiang H."/>
            <person name="Liu Y."/>
            <person name="Qu J."/>
            <person name="Song X.-Z."/>
            <person name="Zhang L."/>
            <person name="Thornton R."/>
            <person name="Coyle M."/>
            <person name="Francisco L."/>
            <person name="Jackson L."/>
            <person name="Javaid M."/>
            <person name="Korchina V."/>
            <person name="Kovar C."/>
            <person name="Mata R."/>
            <person name="Mathew T."/>
            <person name="Ngo R."/>
            <person name="Nguyen L."/>
            <person name="Nguyen N."/>
            <person name="Okwuonu G."/>
            <person name="Ongeri F."/>
            <person name="Pham C."/>
            <person name="Simmons D."/>
            <person name="Wilczek-Boney K."/>
            <person name="Hale W."/>
            <person name="Jakkamsetti A."/>
            <person name="Pham P."/>
            <person name="Ruth R."/>
            <person name="San Lucas F."/>
            <person name="Warren J."/>
            <person name="Zhang J."/>
            <person name="Zhao Z."/>
            <person name="Zhou C."/>
            <person name="Zhu D."/>
            <person name="Lee S."/>
            <person name="Bess C."/>
            <person name="Blankenburg K."/>
            <person name="Forbes L."/>
            <person name="Fu Q."/>
            <person name="Gubbala S."/>
            <person name="Hirani K."/>
            <person name="Jayaseelan J.C."/>
            <person name="Lara F."/>
            <person name="Munidasa M."/>
            <person name="Palculict T."/>
            <person name="Patil S."/>
            <person name="Pu L.-L."/>
            <person name="Saada N."/>
            <person name="Tang L."/>
            <person name="Weissenberger G."/>
            <person name="Zhu Y."/>
            <person name="Hemphill L."/>
            <person name="Shang Y."/>
            <person name="Youmans B."/>
            <person name="Ayvaz T."/>
            <person name="Ross M."/>
            <person name="Santibanez J."/>
            <person name="Aqrawi P."/>
            <person name="Gross S."/>
            <person name="Joshi V."/>
            <person name="Fowler G."/>
            <person name="Nazareth L."/>
            <person name="Reid J."/>
            <person name="Worley K."/>
            <person name="Petrosino J."/>
            <person name="Highlander S."/>
            <person name="Gibbs R."/>
        </authorList>
    </citation>
    <scope>NUCLEOTIDE SEQUENCE [LARGE SCALE GENOMIC DNA]</scope>
    <source>
        <strain evidence="3 4">ATCC 12755</strain>
    </source>
</reference>
<feature type="chain" id="PRO_5039140552" description="WxL domain-containing protein" evidence="1">
    <location>
        <begin position="19"/>
        <end position="273"/>
    </location>
</feature>
<dbReference type="HOGENOM" id="CLU_067278_1_1_9"/>
<proteinExistence type="predicted"/>
<dbReference type="InterPro" id="IPR027994">
    <property type="entry name" value="WxL_dom"/>
</dbReference>
<gene>
    <name evidence="3" type="ORF">HMPREF9087_3290</name>
</gene>
<dbReference type="EMBL" id="AEWT01000031">
    <property type="protein sequence ID" value="EGC68173.1"/>
    <property type="molecule type" value="Genomic_DNA"/>
</dbReference>
<keyword evidence="1" id="KW-0732">Signal</keyword>
<evidence type="ECO:0000313" key="4">
    <source>
        <dbReference type="Proteomes" id="UP000004835"/>
    </source>
</evidence>
<comment type="caution">
    <text evidence="3">The sequence shown here is derived from an EMBL/GenBank/DDBJ whole genome shotgun (WGS) entry which is preliminary data.</text>
</comment>
<sequence>MKFIRLASIAVLSTTILAGSATKAYSQEVRDVTSNGQVEFRPAGEEDGELEVVNPVPNPDVEIEPEIPGTTGELSIMKVATMNFGTQVISNQDREYNMVAEMQQKSGTTGDDNKVPYVSFAQVHDLRGTNAGWDLEVSLSNFESQTQNNILTGAWIEFVGSEIRYEGSNNLNSPSAHEDNLELLTNGAARSVMRAIKGQGAGVSSVVWGNQEELTNQFSSEDFDSKNDVVENGAIKLHVPGSTAKDATTYKATLLWDLTTTPNGDVGDEENNI</sequence>
<dbReference type="AlphaFoldDB" id="F0EPE8"/>
<accession>F0EPE8</accession>
<dbReference type="Proteomes" id="UP000004835">
    <property type="component" value="Unassembled WGS sequence"/>
</dbReference>
<evidence type="ECO:0000259" key="2">
    <source>
        <dbReference type="Pfam" id="PF13731"/>
    </source>
</evidence>
<feature type="domain" description="WxL" evidence="2">
    <location>
        <begin position="28"/>
        <end position="262"/>
    </location>
</feature>
<feature type="signal peptide" evidence="1">
    <location>
        <begin position="1"/>
        <end position="18"/>
    </location>
</feature>
<evidence type="ECO:0000313" key="3">
    <source>
        <dbReference type="EMBL" id="EGC68173.1"/>
    </source>
</evidence>
<evidence type="ECO:0000256" key="1">
    <source>
        <dbReference type="SAM" id="SignalP"/>
    </source>
</evidence>
<organism evidence="3 4">
    <name type="scientific">Enterococcus casseliflavus ATCC 12755</name>
    <dbReference type="NCBI Taxonomy" id="888066"/>
    <lineage>
        <taxon>Bacteria</taxon>
        <taxon>Bacillati</taxon>
        <taxon>Bacillota</taxon>
        <taxon>Bacilli</taxon>
        <taxon>Lactobacillales</taxon>
        <taxon>Enterococcaceae</taxon>
        <taxon>Enterococcus</taxon>
    </lineage>
</organism>
<dbReference type="RefSeq" id="WP_005237417.1">
    <property type="nucleotide sequence ID" value="NZ_GL872323.1"/>
</dbReference>
<dbReference type="Pfam" id="PF13731">
    <property type="entry name" value="WxL"/>
    <property type="match status" value="1"/>
</dbReference>